<evidence type="ECO:0000259" key="6">
    <source>
        <dbReference type="PROSITE" id="PS50850"/>
    </source>
</evidence>
<keyword evidence="8" id="KW-1185">Reference proteome</keyword>
<evidence type="ECO:0000256" key="2">
    <source>
        <dbReference type="ARBA" id="ARBA00022692"/>
    </source>
</evidence>
<protein>
    <submittedName>
        <fullName evidence="7">MFS transporter</fullName>
    </submittedName>
</protein>
<comment type="caution">
    <text evidence="7">The sequence shown here is derived from an EMBL/GenBank/DDBJ whole genome shotgun (WGS) entry which is preliminary data.</text>
</comment>
<accession>A0ABU6AJM2</accession>
<dbReference type="PANTHER" id="PTHR23528">
    <property type="match status" value="1"/>
</dbReference>
<feature type="transmembrane region" description="Helical" evidence="5">
    <location>
        <begin position="118"/>
        <end position="140"/>
    </location>
</feature>
<dbReference type="SUPFAM" id="SSF103473">
    <property type="entry name" value="MFS general substrate transporter"/>
    <property type="match status" value="1"/>
</dbReference>
<feature type="transmembrane region" description="Helical" evidence="5">
    <location>
        <begin position="152"/>
        <end position="174"/>
    </location>
</feature>
<evidence type="ECO:0000313" key="8">
    <source>
        <dbReference type="Proteomes" id="UP001327093"/>
    </source>
</evidence>
<feature type="transmembrane region" description="Helical" evidence="5">
    <location>
        <begin position="271"/>
        <end position="292"/>
    </location>
</feature>
<sequence length="417" mass="43724">MASNTVLASPVPSRARTTGLVVMLAIANLGLWLAVYAPALVTISIRIREVRPDDAVTVYGTVTAAGAVFALLGNPLFGRLSDRSRSRFGRRRPYFVGGMLAGTAAVGLVGIAESVPAIMAAWCAAQLAYNAAMAALMAVLADYVPPQQRGRVAGVTGVCNYAALAGSAYVAGFFASSTLLMFLAPALIGLVLVCAFAPVLREPANTGTREPIGVRDFLMTFWVNPVKNPDFAWAWLSRFFICLAWMTLLTYQSFLLINRFGFSNYTVADAVSLASLVLVAGILVGSAGGGYLSDRTGRRKIFIVVAALLAAVGFPAIAFAYDLSTFHIGVAVVGLGIGVHMAVDLALVTELLPDQSDAGKDLGVFNIANVLPQSVAPAFAAVLFATLGGQNFTALYLFAAAFAVVGAVPIAFIRRSR</sequence>
<evidence type="ECO:0000256" key="5">
    <source>
        <dbReference type="SAM" id="Phobius"/>
    </source>
</evidence>
<feature type="transmembrane region" description="Helical" evidence="5">
    <location>
        <begin position="180"/>
        <end position="200"/>
    </location>
</feature>
<dbReference type="InterPro" id="IPR020846">
    <property type="entry name" value="MFS_dom"/>
</dbReference>
<dbReference type="InterPro" id="IPR011701">
    <property type="entry name" value="MFS"/>
</dbReference>
<dbReference type="PROSITE" id="PS50850">
    <property type="entry name" value="MFS"/>
    <property type="match status" value="1"/>
</dbReference>
<evidence type="ECO:0000256" key="1">
    <source>
        <dbReference type="ARBA" id="ARBA00004651"/>
    </source>
</evidence>
<reference evidence="7 8" key="1">
    <citation type="submission" date="2023-10" db="EMBL/GenBank/DDBJ databases">
        <title>Saccharopolyspora sp. nov., isolated from mangrove soil.</title>
        <authorList>
            <person name="Lu Y."/>
            <person name="Liu W."/>
        </authorList>
    </citation>
    <scope>NUCLEOTIDE SEQUENCE [LARGE SCALE GENOMIC DNA]</scope>
    <source>
        <strain evidence="7 8">S2-29</strain>
    </source>
</reference>
<keyword evidence="3 5" id="KW-1133">Transmembrane helix</keyword>
<evidence type="ECO:0000256" key="4">
    <source>
        <dbReference type="ARBA" id="ARBA00023136"/>
    </source>
</evidence>
<feature type="transmembrane region" description="Helical" evidence="5">
    <location>
        <begin position="393"/>
        <end position="413"/>
    </location>
</feature>
<dbReference type="RefSeq" id="WP_324269151.1">
    <property type="nucleotide sequence ID" value="NZ_JAWLNX010000032.1"/>
</dbReference>
<dbReference type="PANTHER" id="PTHR23528:SF1">
    <property type="entry name" value="MAJOR FACILITATOR SUPERFAMILY (MFS) PROFILE DOMAIN-CONTAINING PROTEIN"/>
    <property type="match status" value="1"/>
</dbReference>
<evidence type="ECO:0000256" key="3">
    <source>
        <dbReference type="ARBA" id="ARBA00022989"/>
    </source>
</evidence>
<dbReference type="InterPro" id="IPR036259">
    <property type="entry name" value="MFS_trans_sf"/>
</dbReference>
<dbReference type="EMBL" id="JAWLNX010000032">
    <property type="protein sequence ID" value="MEB3371725.1"/>
    <property type="molecule type" value="Genomic_DNA"/>
</dbReference>
<name>A0ABU6AJM2_9PSEU</name>
<dbReference type="Gene3D" id="1.20.1250.20">
    <property type="entry name" value="MFS general substrate transporter like domains"/>
    <property type="match status" value="2"/>
</dbReference>
<feature type="domain" description="Major facilitator superfamily (MFS) profile" evidence="6">
    <location>
        <begin position="18"/>
        <end position="417"/>
    </location>
</feature>
<organism evidence="7 8">
    <name type="scientific">Saccharopolyspora mangrovi</name>
    <dbReference type="NCBI Taxonomy" id="3082379"/>
    <lineage>
        <taxon>Bacteria</taxon>
        <taxon>Bacillati</taxon>
        <taxon>Actinomycetota</taxon>
        <taxon>Actinomycetes</taxon>
        <taxon>Pseudonocardiales</taxon>
        <taxon>Pseudonocardiaceae</taxon>
        <taxon>Saccharopolyspora</taxon>
    </lineage>
</organism>
<feature type="transmembrane region" description="Helical" evidence="5">
    <location>
        <begin position="94"/>
        <end position="112"/>
    </location>
</feature>
<feature type="transmembrane region" description="Helical" evidence="5">
    <location>
        <begin position="231"/>
        <end position="251"/>
    </location>
</feature>
<dbReference type="Pfam" id="PF07690">
    <property type="entry name" value="MFS_1"/>
    <property type="match status" value="1"/>
</dbReference>
<feature type="transmembrane region" description="Helical" evidence="5">
    <location>
        <begin position="364"/>
        <end position="387"/>
    </location>
</feature>
<keyword evidence="4 5" id="KW-0472">Membrane</keyword>
<feature type="transmembrane region" description="Helical" evidence="5">
    <location>
        <begin position="55"/>
        <end position="73"/>
    </location>
</feature>
<keyword evidence="2 5" id="KW-0812">Transmembrane</keyword>
<feature type="transmembrane region" description="Helical" evidence="5">
    <location>
        <begin position="327"/>
        <end position="352"/>
    </location>
</feature>
<comment type="subcellular location">
    <subcellularLocation>
        <location evidence="1">Cell membrane</location>
        <topology evidence="1">Multi-pass membrane protein</topology>
    </subcellularLocation>
</comment>
<dbReference type="Proteomes" id="UP001327093">
    <property type="component" value="Unassembled WGS sequence"/>
</dbReference>
<proteinExistence type="predicted"/>
<feature type="transmembrane region" description="Helical" evidence="5">
    <location>
        <begin position="301"/>
        <end position="321"/>
    </location>
</feature>
<gene>
    <name evidence="7" type="ORF">R4I43_30420</name>
</gene>
<feature type="transmembrane region" description="Helical" evidence="5">
    <location>
        <begin position="20"/>
        <end position="43"/>
    </location>
</feature>
<evidence type="ECO:0000313" key="7">
    <source>
        <dbReference type="EMBL" id="MEB3371725.1"/>
    </source>
</evidence>